<proteinExistence type="predicted"/>
<gene>
    <name evidence="2" type="ORF">CEURO_LOCUS12687</name>
</gene>
<organism evidence="2 3">
    <name type="scientific">Cuscuta europaea</name>
    <name type="common">European dodder</name>
    <dbReference type="NCBI Taxonomy" id="41803"/>
    <lineage>
        <taxon>Eukaryota</taxon>
        <taxon>Viridiplantae</taxon>
        <taxon>Streptophyta</taxon>
        <taxon>Embryophyta</taxon>
        <taxon>Tracheophyta</taxon>
        <taxon>Spermatophyta</taxon>
        <taxon>Magnoliopsida</taxon>
        <taxon>eudicotyledons</taxon>
        <taxon>Gunneridae</taxon>
        <taxon>Pentapetalae</taxon>
        <taxon>asterids</taxon>
        <taxon>lamiids</taxon>
        <taxon>Solanales</taxon>
        <taxon>Convolvulaceae</taxon>
        <taxon>Cuscuteae</taxon>
        <taxon>Cuscuta</taxon>
        <taxon>Cuscuta subgen. Cuscuta</taxon>
    </lineage>
</organism>
<dbReference type="OrthoDB" id="1322442at2759"/>
<feature type="region of interest" description="Disordered" evidence="1">
    <location>
        <begin position="532"/>
        <end position="585"/>
    </location>
</feature>
<feature type="compositionally biased region" description="Polar residues" evidence="1">
    <location>
        <begin position="288"/>
        <end position="303"/>
    </location>
</feature>
<evidence type="ECO:0000256" key="1">
    <source>
        <dbReference type="SAM" id="MobiDB-lite"/>
    </source>
</evidence>
<dbReference type="EMBL" id="CAMAPE010000031">
    <property type="protein sequence ID" value="CAH9094309.1"/>
    <property type="molecule type" value="Genomic_DNA"/>
</dbReference>
<accession>A0A9P0ZBK4</accession>
<feature type="compositionally biased region" description="Acidic residues" evidence="1">
    <location>
        <begin position="375"/>
        <end position="389"/>
    </location>
</feature>
<evidence type="ECO:0000313" key="2">
    <source>
        <dbReference type="EMBL" id="CAH9094309.1"/>
    </source>
</evidence>
<feature type="compositionally biased region" description="Polar residues" evidence="1">
    <location>
        <begin position="725"/>
        <end position="763"/>
    </location>
</feature>
<protein>
    <submittedName>
        <fullName evidence="2">Uncharacterized protein</fullName>
    </submittedName>
</protein>
<sequence>MAGNTQTQIDDAIYPKGKWIKVLGNNFQLDLTVFKCQNPIIPAIMKGHYLWPALHNAKPVPEIYLQQFWGHMHTDSLKDCSKIKTKLNGMRVILTPSTLRTTLSLPIHDEYDALPSIPDLLKDVASLGYTSLLPQLSNFNGAYLHHPWKNLFGLVNKCLSPKHAGFDKCNKQILLVFHGIAFNKNYDLAQLFFSELMDLVKAKETNRPGTIPYARWLGLIIHDCMAEHASIPRRSTDPHFTTPKLQYFKADKNPTYGLKIPGFLLKLVKSSNPAVQQYKEATEKTVPMVQQNPAGPTQGTKPSVSKGPKRAQKPQKPVAGLPNEGKSDDSLETSQAAEGTEKDAEETANESSSEAQTNTDDEASESVGTESGDSGSDDDDDDNDSDDVELTYALIRKGKLPVESPKKKRITAEDAAPIIAGRPKVFTIKEKAKPIVVSSETNYSKDDYDEAAHTIKASINSKEVVIRETRAKVKNDKAAKAKPQSQTKKSLFDKADEHIFAGCDSFIQISRAESLSTRADLFGSRVEVAASGSTAHAQPSPSHSIASQKAIVSKERDSTPSLVPSESVEHTIDPSPEVKTPSSLTSSLGVTFPTFSSFSRTPTLFTAHTGALTLNATTRAQAMTVGSPATPIMIPSLNAGHTSAIFTDAVSTVTTPVTGHPTFEDVNVLLNRFLDSTIKPWVQDVMTALAQEFRTTQAVRSELEITSRGVSPRDTNRGGDGSPDDVTTGTSSPSGHQLEPSSKLMSTGNPSEPGSATQEQSPPEQRIPYISPGKDIHDALEEAVIYDKWPRKWTEWDDLRVEAEQEDMQRNWWLRELINKCSEDIIRLEDDERKEGENYKESQKTFESVVRQTAGRLPKTEKPWDNVRIKAPFQEEIREHI</sequence>
<dbReference type="AlphaFoldDB" id="A0A9P0ZBK4"/>
<keyword evidence="3" id="KW-1185">Reference proteome</keyword>
<dbReference type="Proteomes" id="UP001152484">
    <property type="component" value="Unassembled WGS sequence"/>
</dbReference>
<reference evidence="2" key="1">
    <citation type="submission" date="2022-07" db="EMBL/GenBank/DDBJ databases">
        <authorList>
            <person name="Macas J."/>
            <person name="Novak P."/>
            <person name="Neumann P."/>
        </authorList>
    </citation>
    <scope>NUCLEOTIDE SEQUENCE</scope>
</reference>
<feature type="region of interest" description="Disordered" evidence="1">
    <location>
        <begin position="282"/>
        <end position="390"/>
    </location>
</feature>
<feature type="compositionally biased region" description="Polar residues" evidence="1">
    <location>
        <begin position="532"/>
        <end position="547"/>
    </location>
</feature>
<comment type="caution">
    <text evidence="2">The sequence shown here is derived from an EMBL/GenBank/DDBJ whole genome shotgun (WGS) entry which is preliminary data.</text>
</comment>
<name>A0A9P0ZBK4_CUSEU</name>
<feature type="region of interest" description="Disordered" evidence="1">
    <location>
        <begin position="700"/>
        <end position="771"/>
    </location>
</feature>
<evidence type="ECO:0000313" key="3">
    <source>
        <dbReference type="Proteomes" id="UP001152484"/>
    </source>
</evidence>